<dbReference type="PANTHER" id="PTHR40446:SF2">
    <property type="entry name" value="N-ACETYLGLUCOSAMINE-1-PHOSPHODIESTER ALPHA-N-ACETYLGLUCOSAMINIDASE"/>
    <property type="match status" value="1"/>
</dbReference>
<dbReference type="Pfam" id="PF07833">
    <property type="entry name" value="Cu_amine_oxidN1"/>
    <property type="match status" value="1"/>
</dbReference>
<reference evidence="3" key="2">
    <citation type="submission" date="2020-09" db="EMBL/GenBank/DDBJ databases">
        <authorList>
            <person name="Sun Q."/>
            <person name="Zhou Y."/>
        </authorList>
    </citation>
    <scope>NUCLEOTIDE SEQUENCE</scope>
    <source>
        <strain evidence="3">CGMCC 1.15178</strain>
    </source>
</reference>
<dbReference type="InterPro" id="IPR018711">
    <property type="entry name" value="NAGPA"/>
</dbReference>
<dbReference type="Proteomes" id="UP000612456">
    <property type="component" value="Unassembled WGS sequence"/>
</dbReference>
<sequence>MRKINRIIENNRRNLTKKQVLILTLGITMLAQPLSIAIPGAAYAASSTTSTTAAKSAQEQLVRVYEEMITSGAKRVDYKWANKTGTGARQSNVHVIEVDLTNPNVKLDVMNGKTGAITGYASTGTMVKNSGAVAGVNADFFNTSGKGVPMGAEVLGGSLIASPSKLKGMYAFAVTADRKPIIDLFDFNGTVTAADGTQWPLAGINKASYTIEPDNTYSHVNAMYIYTSAWTAARPDVKDSSTTPTEVLVVDNVVTQIADNSMITGTPPANGYILRTHGKAAEFVRNHLQVGETVSSNYGLVSQTTGKAFDPGSLQMLVGGHTILVEDGKASAFSRSISGISGTGNRARTAVGYSKDGTKVYIITVEDSDNSQGVKLTELQQLMVKLGVWRGVNLDGGGSTTMITRPLGEFSAGLTFPTEYGTVQRLLPSGLGVFSTAPQGQVKGIKASGSGVLFIGQQATYEMKAYDTYYNPVDPGTLTPTWKSSNAIGSFSGNTYTAQKAGSTTLSVKSGSGSDELPVEIVGGNQIAQMTVDVSSPVLEQGKTGTISVVAVLKDGRKLTVPASSMKWEMKGFKGTISDGKLTIDSIDEGAKAGYVIARYDGFSSVAVLAAGADKKFDDFEQTTYPISFSSTNGVVGTAAIVAGLSENAAAKALQLSYDFTGGSGTKAAYAVFNTTGKALEGKPSAITLDVLGDNSLNWLRAEFIDNSGKAHLVTLATQVDWTGWKQLKVNLPADQMGYPVKLKRIYMASIEDGQDERSLTGSVAFDNISFQYAALVAEPPRTKIQLTVGAKSATVGGQAMKLDVAPLLLKGTTYLPLRFVTEAMGAQVAWEPANKRVTVLRGDKLMEMWIGREEFLLNGLRKKSEVAPITRSGRTLVPIRLVSEQFGLSVNWDGKAGTITVE</sequence>
<evidence type="ECO:0000313" key="3">
    <source>
        <dbReference type="EMBL" id="GGD92354.1"/>
    </source>
</evidence>
<dbReference type="InterPro" id="IPR036582">
    <property type="entry name" value="Mao_N_sf"/>
</dbReference>
<dbReference type="Pfam" id="PF09992">
    <property type="entry name" value="NAGPA"/>
    <property type="match status" value="1"/>
</dbReference>
<evidence type="ECO:0000259" key="1">
    <source>
        <dbReference type="Pfam" id="PF07833"/>
    </source>
</evidence>
<accession>A0A916ZF07</accession>
<dbReference type="Gene3D" id="3.30.457.10">
    <property type="entry name" value="Copper amine oxidase-like, N-terminal domain"/>
    <property type="match status" value="2"/>
</dbReference>
<evidence type="ECO:0008006" key="5">
    <source>
        <dbReference type="Google" id="ProtNLM"/>
    </source>
</evidence>
<protein>
    <recommendedName>
        <fullName evidence="5">Copper amine oxidase</fullName>
    </recommendedName>
</protein>
<dbReference type="EMBL" id="BMHP01000006">
    <property type="protein sequence ID" value="GGD92354.1"/>
    <property type="molecule type" value="Genomic_DNA"/>
</dbReference>
<dbReference type="RefSeq" id="WP_188997711.1">
    <property type="nucleotide sequence ID" value="NZ_BMHP01000006.1"/>
</dbReference>
<feature type="domain" description="Phosphodiester glycosidase" evidence="2">
    <location>
        <begin position="254"/>
        <end position="434"/>
    </location>
</feature>
<reference evidence="3" key="1">
    <citation type="journal article" date="2014" name="Int. J. Syst. Evol. Microbiol.">
        <title>Complete genome sequence of Corynebacterium casei LMG S-19264T (=DSM 44701T), isolated from a smear-ripened cheese.</title>
        <authorList>
            <consortium name="US DOE Joint Genome Institute (JGI-PGF)"/>
            <person name="Walter F."/>
            <person name="Albersmeier A."/>
            <person name="Kalinowski J."/>
            <person name="Ruckert C."/>
        </authorList>
    </citation>
    <scope>NUCLEOTIDE SEQUENCE</scope>
    <source>
        <strain evidence="3">CGMCC 1.15178</strain>
    </source>
</reference>
<dbReference type="SUPFAM" id="SSF55383">
    <property type="entry name" value="Copper amine oxidase, domain N"/>
    <property type="match status" value="2"/>
</dbReference>
<dbReference type="AlphaFoldDB" id="A0A916ZF07"/>
<evidence type="ECO:0000259" key="2">
    <source>
        <dbReference type="Pfam" id="PF09992"/>
    </source>
</evidence>
<comment type="caution">
    <text evidence="3">The sequence shown here is derived from an EMBL/GenBank/DDBJ whole genome shotgun (WGS) entry which is preliminary data.</text>
</comment>
<gene>
    <name evidence="3" type="ORF">GCM10010911_58720</name>
</gene>
<feature type="domain" description="Copper amine oxidase-like N-terminal" evidence="1">
    <location>
        <begin position="796"/>
        <end position="901"/>
    </location>
</feature>
<keyword evidence="4" id="KW-1185">Reference proteome</keyword>
<name>A0A916ZF07_9BACL</name>
<proteinExistence type="predicted"/>
<evidence type="ECO:0000313" key="4">
    <source>
        <dbReference type="Proteomes" id="UP000612456"/>
    </source>
</evidence>
<dbReference type="PANTHER" id="PTHR40446">
    <property type="entry name" value="N-ACETYLGLUCOSAMINE-1-PHOSPHODIESTER ALPHA-N-ACETYLGLUCOSAMINIDASE"/>
    <property type="match status" value="1"/>
</dbReference>
<dbReference type="InterPro" id="IPR012854">
    <property type="entry name" value="Cu_amine_oxidase-like_N"/>
</dbReference>
<organism evidence="3 4">
    <name type="scientific">Paenibacillus nasutitermitis</name>
    <dbReference type="NCBI Taxonomy" id="1652958"/>
    <lineage>
        <taxon>Bacteria</taxon>
        <taxon>Bacillati</taxon>
        <taxon>Bacillota</taxon>
        <taxon>Bacilli</taxon>
        <taxon>Bacillales</taxon>
        <taxon>Paenibacillaceae</taxon>
        <taxon>Paenibacillus</taxon>
    </lineage>
</organism>